<name>A0A834M2X1_RHYFE</name>
<sequence>MTSSGKLSWVLLFQLRCEDWPPMSTGAAGWPEAVNKAINKEQIKDPFKFACAFAKLENNTRDPAFREEGNFVYDRATVSDDIWRTFPANRSAINSAAIHPVAPAGIYPGKFRSVDDAKLFYGFIIDPSWERMMEKTGARGGRDRAAS</sequence>
<reference evidence="1" key="1">
    <citation type="submission" date="2020-08" db="EMBL/GenBank/DDBJ databases">
        <title>Genome sequencing and assembly of the red palm weevil Rhynchophorus ferrugineus.</title>
        <authorList>
            <person name="Dias G.B."/>
            <person name="Bergman C.M."/>
            <person name="Manee M."/>
        </authorList>
    </citation>
    <scope>NUCLEOTIDE SEQUENCE</scope>
    <source>
        <strain evidence="1">AA-2017</strain>
        <tissue evidence="1">Whole larva</tissue>
    </source>
</reference>
<organism evidence="1 3">
    <name type="scientific">Rhynchophorus ferrugineus</name>
    <name type="common">Red palm weevil</name>
    <name type="synonym">Curculio ferrugineus</name>
    <dbReference type="NCBI Taxonomy" id="354439"/>
    <lineage>
        <taxon>Eukaryota</taxon>
        <taxon>Metazoa</taxon>
        <taxon>Ecdysozoa</taxon>
        <taxon>Arthropoda</taxon>
        <taxon>Hexapoda</taxon>
        <taxon>Insecta</taxon>
        <taxon>Pterygota</taxon>
        <taxon>Neoptera</taxon>
        <taxon>Endopterygota</taxon>
        <taxon>Coleoptera</taxon>
        <taxon>Polyphaga</taxon>
        <taxon>Cucujiformia</taxon>
        <taxon>Curculionidae</taxon>
        <taxon>Dryophthorinae</taxon>
        <taxon>Rhynchophorus</taxon>
    </lineage>
</organism>
<comment type="caution">
    <text evidence="1">The sequence shown here is derived from an EMBL/GenBank/DDBJ whole genome shotgun (WGS) entry which is preliminary data.</text>
</comment>
<dbReference type="AlphaFoldDB" id="A0A834M2X1"/>
<dbReference type="Proteomes" id="UP000625711">
    <property type="component" value="Unassembled WGS sequence"/>
</dbReference>
<dbReference type="EMBL" id="JAACXV010023168">
    <property type="protein sequence ID" value="KAF7263131.1"/>
    <property type="molecule type" value="Genomic_DNA"/>
</dbReference>
<keyword evidence="3" id="KW-1185">Reference proteome</keyword>
<evidence type="ECO:0000313" key="1">
    <source>
        <dbReference type="EMBL" id="KAF7263129.1"/>
    </source>
</evidence>
<evidence type="ECO:0000313" key="2">
    <source>
        <dbReference type="EMBL" id="KAF7263131.1"/>
    </source>
</evidence>
<dbReference type="EMBL" id="JAACXV010023170">
    <property type="protein sequence ID" value="KAF7263129.1"/>
    <property type="molecule type" value="Genomic_DNA"/>
</dbReference>
<protein>
    <submittedName>
        <fullName evidence="1">Uncharacterized protein</fullName>
    </submittedName>
</protein>
<proteinExistence type="predicted"/>
<gene>
    <name evidence="2" type="ORF">GWI33_003577</name>
    <name evidence="1" type="ORF">GWI33_003580</name>
</gene>
<evidence type="ECO:0000313" key="3">
    <source>
        <dbReference type="Proteomes" id="UP000625711"/>
    </source>
</evidence>
<accession>A0A834M2X1</accession>